<name>A0A9D1NAH7_9FIRM</name>
<feature type="domain" description="SsuA/THI5-like" evidence="2">
    <location>
        <begin position="73"/>
        <end position="275"/>
    </location>
</feature>
<keyword evidence="1" id="KW-0732">Signal</keyword>
<dbReference type="SUPFAM" id="SSF53850">
    <property type="entry name" value="Periplasmic binding protein-like II"/>
    <property type="match status" value="1"/>
</dbReference>
<dbReference type="Proteomes" id="UP000886891">
    <property type="component" value="Unassembled WGS sequence"/>
</dbReference>
<organism evidence="3 4">
    <name type="scientific">Candidatus Stercoripulliclostridium merdipullorum</name>
    <dbReference type="NCBI Taxonomy" id="2840952"/>
    <lineage>
        <taxon>Bacteria</taxon>
        <taxon>Bacillati</taxon>
        <taxon>Bacillota</taxon>
        <taxon>Clostridia</taxon>
        <taxon>Eubacteriales</taxon>
        <taxon>Candidatus Stercoripulliclostridium</taxon>
    </lineage>
</organism>
<accession>A0A9D1NAH7</accession>
<evidence type="ECO:0000313" key="4">
    <source>
        <dbReference type="Proteomes" id="UP000886891"/>
    </source>
</evidence>
<evidence type="ECO:0000313" key="3">
    <source>
        <dbReference type="EMBL" id="HIU99532.1"/>
    </source>
</evidence>
<dbReference type="EMBL" id="DVOH01000003">
    <property type="protein sequence ID" value="HIU99532.1"/>
    <property type="molecule type" value="Genomic_DNA"/>
</dbReference>
<feature type="chain" id="PRO_5038372947" evidence="1">
    <location>
        <begin position="26"/>
        <end position="340"/>
    </location>
</feature>
<dbReference type="PANTHER" id="PTHR30024:SF46">
    <property type="entry name" value="ABC TRANSPORTER, SUBSTRATE-BINDING LIPOPROTEIN"/>
    <property type="match status" value="1"/>
</dbReference>
<dbReference type="Pfam" id="PF09084">
    <property type="entry name" value="NMT1"/>
    <property type="match status" value="1"/>
</dbReference>
<proteinExistence type="predicted"/>
<feature type="signal peptide" evidence="1">
    <location>
        <begin position="1"/>
        <end position="25"/>
    </location>
</feature>
<evidence type="ECO:0000259" key="2">
    <source>
        <dbReference type="Pfam" id="PF09084"/>
    </source>
</evidence>
<evidence type="ECO:0000256" key="1">
    <source>
        <dbReference type="SAM" id="SignalP"/>
    </source>
</evidence>
<dbReference type="PROSITE" id="PS51257">
    <property type="entry name" value="PROKAR_LIPOPROTEIN"/>
    <property type="match status" value="1"/>
</dbReference>
<dbReference type="PIRSF" id="PIRSF027386">
    <property type="entry name" value="UCP027386_ABC_sbc_TM0202"/>
    <property type="match status" value="1"/>
</dbReference>
<reference evidence="3" key="2">
    <citation type="journal article" date="2021" name="PeerJ">
        <title>Extensive microbial diversity within the chicken gut microbiome revealed by metagenomics and culture.</title>
        <authorList>
            <person name="Gilroy R."/>
            <person name="Ravi A."/>
            <person name="Getino M."/>
            <person name="Pursley I."/>
            <person name="Horton D.L."/>
            <person name="Alikhan N.F."/>
            <person name="Baker D."/>
            <person name="Gharbi K."/>
            <person name="Hall N."/>
            <person name="Watson M."/>
            <person name="Adriaenssens E.M."/>
            <person name="Foster-Nyarko E."/>
            <person name="Jarju S."/>
            <person name="Secka A."/>
            <person name="Antonio M."/>
            <person name="Oren A."/>
            <person name="Chaudhuri R.R."/>
            <person name="La Ragione R."/>
            <person name="Hildebrand F."/>
            <person name="Pallen M.J."/>
        </authorList>
    </citation>
    <scope>NUCLEOTIDE SEQUENCE</scope>
    <source>
        <strain evidence="3">23406</strain>
    </source>
</reference>
<reference evidence="3" key="1">
    <citation type="submission" date="2020-10" db="EMBL/GenBank/DDBJ databases">
        <authorList>
            <person name="Gilroy R."/>
        </authorList>
    </citation>
    <scope>NUCLEOTIDE SEQUENCE</scope>
    <source>
        <strain evidence="3">23406</strain>
    </source>
</reference>
<dbReference type="AlphaFoldDB" id="A0A9D1NAH7"/>
<dbReference type="PANTHER" id="PTHR30024">
    <property type="entry name" value="ALIPHATIC SULFONATES-BINDING PROTEIN-RELATED"/>
    <property type="match status" value="1"/>
</dbReference>
<sequence>MKRKFTVILLVLAVLAATFALTACADDKKPEEGNDPVAIHVVVPDGAPALAIAKLLKDKPTFEGYNVTYEIVAGAAEIGTKLTQGGAQIAVAPTNIAATLYNKKKEIALLASAVHGLVYMVGTGDAETLSDLKGKVVYNIGQGGTPDLSFQYILRQNGIEYVVSDQPVEGKVALSYVGSGTELIPLMVQGKAQYGILGEPAATQALGKLAAKGGRRLFDLQQLWNEATGSTENYPQASVVVNKSLLTEAHSAFINRFLQLLEENASWILTNPSEAGQALVDNGSLTPNSYNAEVIARCNIRIVKASQAKTAVERYLNVLYGFNPQSIGGSVPDAAFYAAI</sequence>
<gene>
    <name evidence="3" type="ORF">IAB14_00265</name>
</gene>
<dbReference type="InterPro" id="IPR015168">
    <property type="entry name" value="SsuA/THI5"/>
</dbReference>
<comment type="caution">
    <text evidence="3">The sequence shown here is derived from an EMBL/GenBank/DDBJ whole genome shotgun (WGS) entry which is preliminary data.</text>
</comment>
<dbReference type="Gene3D" id="3.40.190.10">
    <property type="entry name" value="Periplasmic binding protein-like II"/>
    <property type="match status" value="2"/>
</dbReference>
<protein>
    <submittedName>
        <fullName evidence="3">ABC transporter substrate-binding protein</fullName>
    </submittedName>
</protein>
<dbReference type="InterPro" id="IPR027024">
    <property type="entry name" value="UCP027386_ABC_sbc_TM0202"/>
</dbReference>